<dbReference type="AlphaFoldDB" id="A0A8G1EG06"/>
<protein>
    <submittedName>
        <fullName evidence="1">Type II toxin-antitoxin system HicB family antitoxin</fullName>
    </submittedName>
</protein>
<organism evidence="1 2">
    <name type="scientific">Methanofollis formosanus</name>
    <dbReference type="NCBI Taxonomy" id="299308"/>
    <lineage>
        <taxon>Archaea</taxon>
        <taxon>Methanobacteriati</taxon>
        <taxon>Methanobacteriota</taxon>
        <taxon>Stenosarchaea group</taxon>
        <taxon>Methanomicrobia</taxon>
        <taxon>Methanomicrobiales</taxon>
        <taxon>Methanomicrobiaceae</taxon>
        <taxon>Methanofollis</taxon>
    </lineage>
</organism>
<dbReference type="Gene3D" id="3.30.160.250">
    <property type="match status" value="1"/>
</dbReference>
<evidence type="ECO:0000313" key="2">
    <source>
        <dbReference type="Proteomes" id="UP000826709"/>
    </source>
</evidence>
<evidence type="ECO:0000313" key="1">
    <source>
        <dbReference type="EMBL" id="QYZ78422.1"/>
    </source>
</evidence>
<accession>A0A8G1EG06</accession>
<gene>
    <name evidence="1" type="ORF">E2N92_02735</name>
</gene>
<dbReference type="OrthoDB" id="91989at2157"/>
<proteinExistence type="predicted"/>
<dbReference type="Proteomes" id="UP000826709">
    <property type="component" value="Chromosome"/>
</dbReference>
<sequence>MLIKFDIYHDGDWWCARGMGVDIFTQGKTLDELMKNINDAVELHFEENIEAGEEITVVSLTEFQVGSVAKISGC</sequence>
<dbReference type="EMBL" id="CP037968">
    <property type="protein sequence ID" value="QYZ78422.1"/>
    <property type="molecule type" value="Genomic_DNA"/>
</dbReference>
<dbReference type="SUPFAM" id="SSF143100">
    <property type="entry name" value="TTHA1013/TTHA0281-like"/>
    <property type="match status" value="1"/>
</dbReference>
<keyword evidence="2" id="KW-1185">Reference proteome</keyword>
<reference evidence="1" key="1">
    <citation type="journal article" date="2005" name="Int. J. Syst. Evol. Microbiol.">
        <title>Methanofollis formosanus sp. nov., isolated from a fish pond.</title>
        <authorList>
            <person name="Wu S.Y."/>
            <person name="Chen S.C."/>
            <person name="Lai M.C."/>
        </authorList>
    </citation>
    <scope>NUCLEOTIDE SEQUENCE</scope>
    <source>
        <strain evidence="1">ML15</strain>
    </source>
</reference>
<reference evidence="1" key="2">
    <citation type="submission" date="2019-03" db="EMBL/GenBank/DDBJ databases">
        <authorList>
            <person name="Chen S.-C."/>
            <person name="Wu S.-Y."/>
            <person name="Lai M.-C."/>
        </authorList>
    </citation>
    <scope>NUCLEOTIDE SEQUENCE</scope>
    <source>
        <strain evidence="1">ML15</strain>
    </source>
</reference>
<dbReference type="KEGG" id="mfk:E2N92_02735"/>
<dbReference type="InterPro" id="IPR035069">
    <property type="entry name" value="TTHA1013/TTHA0281-like"/>
</dbReference>
<name>A0A8G1EG06_9EURY</name>